<keyword evidence="5" id="KW-0326">Glycosidase</keyword>
<dbReference type="Gene3D" id="3.20.20.300">
    <property type="entry name" value="Glycoside hydrolase, family 3, N-terminal domain"/>
    <property type="match status" value="1"/>
</dbReference>
<evidence type="ECO:0000256" key="5">
    <source>
        <dbReference type="ARBA" id="ARBA00023295"/>
    </source>
</evidence>
<evidence type="ECO:0000259" key="7">
    <source>
        <dbReference type="Pfam" id="PF00933"/>
    </source>
</evidence>
<dbReference type="InterPro" id="IPR017853">
    <property type="entry name" value="GH"/>
</dbReference>
<dbReference type="GO" id="GO:0009254">
    <property type="term" value="P:peptidoglycan turnover"/>
    <property type="evidence" value="ECO:0007669"/>
    <property type="project" value="TreeGrafter"/>
</dbReference>
<proteinExistence type="inferred from homology"/>
<feature type="chain" id="PRO_5003026462" description="beta-N-acetylhexosaminidase" evidence="6">
    <location>
        <begin position="24"/>
        <end position="415"/>
    </location>
</feature>
<organism evidence="8 9">
    <name type="scientific">Subdoligranulum variabile DSM 15176</name>
    <dbReference type="NCBI Taxonomy" id="411471"/>
    <lineage>
        <taxon>Bacteria</taxon>
        <taxon>Bacillati</taxon>
        <taxon>Bacillota</taxon>
        <taxon>Clostridia</taxon>
        <taxon>Eubacteriales</taxon>
        <taxon>Oscillospiraceae</taxon>
        <taxon>Subdoligranulum</taxon>
    </lineage>
</organism>
<gene>
    <name evidence="8" type="ORF">SUBVAR_05538</name>
</gene>
<feature type="domain" description="Glycoside hydrolase family 3 N-terminal" evidence="7">
    <location>
        <begin position="57"/>
        <end position="400"/>
    </location>
</feature>
<comment type="similarity">
    <text evidence="2">Belongs to the glycosyl hydrolase 3 family.</text>
</comment>
<dbReference type="InterPro" id="IPR036962">
    <property type="entry name" value="Glyco_hydro_3_N_sf"/>
</dbReference>
<dbReference type="STRING" id="411471.SUBVAR_05538"/>
<comment type="catalytic activity">
    <reaction evidence="1">
        <text>Hydrolysis of terminal non-reducing N-acetyl-D-hexosamine residues in N-acetyl-beta-D-hexosaminides.</text>
        <dbReference type="EC" id="3.2.1.52"/>
    </reaction>
</comment>
<accession>D1PMH8</accession>
<evidence type="ECO:0000256" key="6">
    <source>
        <dbReference type="SAM" id="SignalP"/>
    </source>
</evidence>
<dbReference type="GO" id="GO:0005975">
    <property type="term" value="P:carbohydrate metabolic process"/>
    <property type="evidence" value="ECO:0007669"/>
    <property type="project" value="InterPro"/>
</dbReference>
<evidence type="ECO:0000256" key="3">
    <source>
        <dbReference type="ARBA" id="ARBA00012663"/>
    </source>
</evidence>
<evidence type="ECO:0000256" key="1">
    <source>
        <dbReference type="ARBA" id="ARBA00001231"/>
    </source>
</evidence>
<dbReference type="PANTHER" id="PTHR30480">
    <property type="entry name" value="BETA-HEXOSAMINIDASE-RELATED"/>
    <property type="match status" value="1"/>
</dbReference>
<dbReference type="AlphaFoldDB" id="D1PMH8"/>
<dbReference type="EMBL" id="ACBY02000023">
    <property type="protein sequence ID" value="EFB75763.1"/>
    <property type="molecule type" value="Genomic_DNA"/>
</dbReference>
<evidence type="ECO:0000313" key="8">
    <source>
        <dbReference type="EMBL" id="EFB75763.1"/>
    </source>
</evidence>
<dbReference type="GO" id="GO:0004563">
    <property type="term" value="F:beta-N-acetylhexosaminidase activity"/>
    <property type="evidence" value="ECO:0007669"/>
    <property type="project" value="UniProtKB-EC"/>
</dbReference>
<evidence type="ECO:0000256" key="2">
    <source>
        <dbReference type="ARBA" id="ARBA00005336"/>
    </source>
</evidence>
<dbReference type="eggNOG" id="COG1472">
    <property type="taxonomic scope" value="Bacteria"/>
</dbReference>
<name>D1PMH8_9FIRM</name>
<protein>
    <recommendedName>
        <fullName evidence="3">beta-N-acetylhexosaminidase</fullName>
        <ecNumber evidence="3">3.2.1.52</ecNumber>
    </recommendedName>
</protein>
<dbReference type="EC" id="3.2.1.52" evidence="3"/>
<dbReference type="PANTHER" id="PTHR30480:SF13">
    <property type="entry name" value="BETA-HEXOSAMINIDASE"/>
    <property type="match status" value="1"/>
</dbReference>
<feature type="signal peptide" evidence="6">
    <location>
        <begin position="1"/>
        <end position="23"/>
    </location>
</feature>
<comment type="caution">
    <text evidence="8">The sequence shown here is derived from an EMBL/GenBank/DDBJ whole genome shotgun (WGS) entry which is preliminary data.</text>
</comment>
<evidence type="ECO:0000256" key="4">
    <source>
        <dbReference type="ARBA" id="ARBA00022801"/>
    </source>
</evidence>
<keyword evidence="4 8" id="KW-0378">Hydrolase</keyword>
<dbReference type="PROSITE" id="PS51257">
    <property type="entry name" value="PROKAR_LIPOPROTEIN"/>
    <property type="match status" value="1"/>
</dbReference>
<keyword evidence="9" id="KW-1185">Reference proteome</keyword>
<dbReference type="Proteomes" id="UP000003438">
    <property type="component" value="Unassembled WGS sequence"/>
</dbReference>
<dbReference type="InterPro" id="IPR001764">
    <property type="entry name" value="Glyco_hydro_3_N"/>
</dbReference>
<dbReference type="CAZy" id="GH3">
    <property type="family name" value="Glycoside Hydrolase Family 3"/>
</dbReference>
<reference evidence="8" key="1">
    <citation type="submission" date="2009-12" db="EMBL/GenBank/DDBJ databases">
        <authorList>
            <person name="Weinstock G."/>
            <person name="Sodergren E."/>
            <person name="Clifton S."/>
            <person name="Fulton L."/>
            <person name="Fulton B."/>
            <person name="Courtney L."/>
            <person name="Fronick C."/>
            <person name="Harrison M."/>
            <person name="Strong C."/>
            <person name="Farmer C."/>
            <person name="Delahaunty K."/>
            <person name="Markovic C."/>
            <person name="Hall O."/>
            <person name="Minx P."/>
            <person name="Tomlinson C."/>
            <person name="Mitreva M."/>
            <person name="Nelson J."/>
            <person name="Hou S."/>
            <person name="Wollam A."/>
            <person name="Pepin K.H."/>
            <person name="Johnson M."/>
            <person name="Bhonagiri V."/>
            <person name="Nash W.E."/>
            <person name="Warren W."/>
            <person name="Chinwalla A."/>
            <person name="Mardis E.R."/>
            <person name="Wilson R.K."/>
        </authorList>
    </citation>
    <scope>NUCLEOTIDE SEQUENCE [LARGE SCALE GENOMIC DNA]</scope>
    <source>
        <strain evidence="8">DSM 15176</strain>
    </source>
</reference>
<sequence>MRKEGLRCGAALLALLGLLCACAAEPAQSSAASTSQQTVAEVPTVPSTVEELLQQMTLRQKVGQLFMVCPDALDLSLTQEEIDDDKADGVQSMTEEMCHALEAYPVGGICQFGKNIEAPQQILAFNEALQAASAIPLLISVDEEGGSVARLANNPAFALPQYESAFAVGASGNAAAALQMGQTIGGYLKRYGFNMDFAPVADVWTNPENAVIGKRAFSRDAGTAAQMARAMAQGLQSEGILPTFKHFPGHGDTAEDSHSGLAHTEKAKVEMLSCEFLPFVQGKDESQTGPRAVMVGHIAAPALGTGEAPASLSHSVVTELLREELLAGEDVLVITDSLAMGAVTEQYSPGEAAIEAFLAGNDLLLMPAGLEEAFDAVLGAVQEGRIPEECLDESVARILRFKEQYAGLMVAADDR</sequence>
<dbReference type="HOGENOM" id="CLU_008392_0_2_9"/>
<dbReference type="Pfam" id="PF00933">
    <property type="entry name" value="Glyco_hydro_3"/>
    <property type="match status" value="1"/>
</dbReference>
<dbReference type="InterPro" id="IPR050226">
    <property type="entry name" value="NagZ_Beta-hexosaminidase"/>
</dbReference>
<dbReference type="OrthoDB" id="9805821at2"/>
<dbReference type="SUPFAM" id="SSF51445">
    <property type="entry name" value="(Trans)glycosidases"/>
    <property type="match status" value="1"/>
</dbReference>
<dbReference type="RefSeq" id="WP_007046923.1">
    <property type="nucleotide sequence ID" value="NZ_GG704769.1"/>
</dbReference>
<keyword evidence="6" id="KW-0732">Signal</keyword>
<evidence type="ECO:0000313" key="9">
    <source>
        <dbReference type="Proteomes" id="UP000003438"/>
    </source>
</evidence>